<keyword evidence="3" id="KW-1185">Reference proteome</keyword>
<evidence type="ECO:0000313" key="3">
    <source>
        <dbReference type="Proteomes" id="UP001161017"/>
    </source>
</evidence>
<dbReference type="Proteomes" id="UP001161017">
    <property type="component" value="Unassembled WGS sequence"/>
</dbReference>
<dbReference type="EMBL" id="JAPUFD010000007">
    <property type="protein sequence ID" value="MDI1488249.1"/>
    <property type="molecule type" value="Genomic_DNA"/>
</dbReference>
<dbReference type="PANTHER" id="PTHR34693:SF3">
    <property type="match status" value="1"/>
</dbReference>
<dbReference type="InterPro" id="IPR022024">
    <property type="entry name" value="DUF3602"/>
</dbReference>
<feature type="compositionally biased region" description="Basic and acidic residues" evidence="1">
    <location>
        <begin position="99"/>
        <end position="128"/>
    </location>
</feature>
<dbReference type="AlphaFoldDB" id="A0AA43TUG1"/>
<feature type="region of interest" description="Disordered" evidence="1">
    <location>
        <begin position="1"/>
        <end position="128"/>
    </location>
</feature>
<sequence>MSSHQDPLASHGRGGAGNITPDPNVYVDGEITREGPEGDQGDGAYSTGRGGVGNIDSPRVKATNKQPGDTDVIPETAFRHAGEGTGYENYHTGRGGEGNIHKEKEGKESLVDKVKDKIGVGHHKNGEK</sequence>
<organism evidence="2 3">
    <name type="scientific">Ramalina farinacea</name>
    <dbReference type="NCBI Taxonomy" id="258253"/>
    <lineage>
        <taxon>Eukaryota</taxon>
        <taxon>Fungi</taxon>
        <taxon>Dikarya</taxon>
        <taxon>Ascomycota</taxon>
        <taxon>Pezizomycotina</taxon>
        <taxon>Lecanoromycetes</taxon>
        <taxon>OSLEUM clade</taxon>
        <taxon>Lecanoromycetidae</taxon>
        <taxon>Lecanorales</taxon>
        <taxon>Lecanorineae</taxon>
        <taxon>Ramalinaceae</taxon>
        <taxon>Ramalina</taxon>
    </lineage>
</organism>
<evidence type="ECO:0000256" key="1">
    <source>
        <dbReference type="SAM" id="MobiDB-lite"/>
    </source>
</evidence>
<proteinExistence type="predicted"/>
<gene>
    <name evidence="2" type="ORF">OHK93_007523</name>
</gene>
<dbReference type="InterPro" id="IPR053203">
    <property type="entry name" value="Cisplatin_resist-associated"/>
</dbReference>
<evidence type="ECO:0000313" key="2">
    <source>
        <dbReference type="EMBL" id="MDI1488249.1"/>
    </source>
</evidence>
<comment type="caution">
    <text evidence="2">The sequence shown here is derived from an EMBL/GenBank/DDBJ whole genome shotgun (WGS) entry which is preliminary data.</text>
</comment>
<dbReference type="PANTHER" id="PTHR34693">
    <property type="entry name" value="PROTEIN PAR32"/>
    <property type="match status" value="1"/>
</dbReference>
<dbReference type="Pfam" id="PF12223">
    <property type="entry name" value="DUF3602"/>
    <property type="match status" value="1"/>
</dbReference>
<accession>A0AA43TUG1</accession>
<protein>
    <submittedName>
        <fullName evidence="2">Uncharacterized protein</fullName>
    </submittedName>
</protein>
<name>A0AA43TUG1_9LECA</name>
<reference evidence="2" key="1">
    <citation type="journal article" date="2023" name="Genome Biol. Evol.">
        <title>First Whole Genome Sequence and Flow Cytometry Genome Size Data for the Lichen-Forming Fungus Ramalina farinacea (Ascomycota).</title>
        <authorList>
            <person name="Llewellyn T."/>
            <person name="Mian S."/>
            <person name="Hill R."/>
            <person name="Leitch I.J."/>
            <person name="Gaya E."/>
        </authorList>
    </citation>
    <scope>NUCLEOTIDE SEQUENCE</scope>
    <source>
        <strain evidence="2">LIQ254RAFAR</strain>
    </source>
</reference>